<dbReference type="EMBL" id="KN829875">
    <property type="protein sequence ID" value="KIK73322.1"/>
    <property type="molecule type" value="Genomic_DNA"/>
</dbReference>
<organism evidence="1 2">
    <name type="scientific">Paxillus rubicundulus Ve08.2h10</name>
    <dbReference type="NCBI Taxonomy" id="930991"/>
    <lineage>
        <taxon>Eukaryota</taxon>
        <taxon>Fungi</taxon>
        <taxon>Dikarya</taxon>
        <taxon>Basidiomycota</taxon>
        <taxon>Agaricomycotina</taxon>
        <taxon>Agaricomycetes</taxon>
        <taxon>Agaricomycetidae</taxon>
        <taxon>Boletales</taxon>
        <taxon>Paxilineae</taxon>
        <taxon>Paxillaceae</taxon>
        <taxon>Paxillus</taxon>
    </lineage>
</organism>
<reference evidence="2" key="2">
    <citation type="submission" date="2015-01" db="EMBL/GenBank/DDBJ databases">
        <title>Evolutionary Origins and Diversification of the Mycorrhizal Mutualists.</title>
        <authorList>
            <consortium name="DOE Joint Genome Institute"/>
            <consortium name="Mycorrhizal Genomics Consortium"/>
            <person name="Kohler A."/>
            <person name="Kuo A."/>
            <person name="Nagy L.G."/>
            <person name="Floudas D."/>
            <person name="Copeland A."/>
            <person name="Barry K.W."/>
            <person name="Cichocki N."/>
            <person name="Veneault-Fourrey C."/>
            <person name="LaButti K."/>
            <person name="Lindquist E.A."/>
            <person name="Lipzen A."/>
            <person name="Lundell T."/>
            <person name="Morin E."/>
            <person name="Murat C."/>
            <person name="Riley R."/>
            <person name="Ohm R."/>
            <person name="Sun H."/>
            <person name="Tunlid A."/>
            <person name="Henrissat B."/>
            <person name="Grigoriev I.V."/>
            <person name="Hibbett D.S."/>
            <person name="Martin F."/>
        </authorList>
    </citation>
    <scope>NUCLEOTIDE SEQUENCE [LARGE SCALE GENOMIC DNA]</scope>
    <source>
        <strain evidence="2">Ve08.2h10</strain>
    </source>
</reference>
<dbReference type="InParanoid" id="A0A0D0BP54"/>
<dbReference type="Proteomes" id="UP000054538">
    <property type="component" value="Unassembled WGS sequence"/>
</dbReference>
<protein>
    <submittedName>
        <fullName evidence="1">Unplaced genomic scaffold scaffold_5053, whole genome shotgun sequence</fullName>
    </submittedName>
</protein>
<sequence length="92" mass="10751">MQSMLGCCASMASVTNERGRGSKIEMNLKFRTFPVECLISPLHMTGGQYPHRHDDNGPRHSCKRRGHDFVFLHKLTERERLRPFKFKHNVRV</sequence>
<accession>A0A0D0BP54</accession>
<reference evidence="1 2" key="1">
    <citation type="submission" date="2014-04" db="EMBL/GenBank/DDBJ databases">
        <authorList>
            <consortium name="DOE Joint Genome Institute"/>
            <person name="Kuo A."/>
            <person name="Kohler A."/>
            <person name="Jargeat P."/>
            <person name="Nagy L.G."/>
            <person name="Floudas D."/>
            <person name="Copeland A."/>
            <person name="Barry K.W."/>
            <person name="Cichocki N."/>
            <person name="Veneault-Fourrey C."/>
            <person name="LaButti K."/>
            <person name="Lindquist E.A."/>
            <person name="Lipzen A."/>
            <person name="Lundell T."/>
            <person name="Morin E."/>
            <person name="Murat C."/>
            <person name="Sun H."/>
            <person name="Tunlid A."/>
            <person name="Henrissat B."/>
            <person name="Grigoriev I.V."/>
            <person name="Hibbett D.S."/>
            <person name="Martin F."/>
            <person name="Nordberg H.P."/>
            <person name="Cantor M.N."/>
            <person name="Hua S.X."/>
        </authorList>
    </citation>
    <scope>NUCLEOTIDE SEQUENCE [LARGE SCALE GENOMIC DNA]</scope>
    <source>
        <strain evidence="1 2">Ve08.2h10</strain>
    </source>
</reference>
<keyword evidence="2" id="KW-1185">Reference proteome</keyword>
<evidence type="ECO:0000313" key="1">
    <source>
        <dbReference type="EMBL" id="KIK73322.1"/>
    </source>
</evidence>
<evidence type="ECO:0000313" key="2">
    <source>
        <dbReference type="Proteomes" id="UP000054538"/>
    </source>
</evidence>
<name>A0A0D0BP54_9AGAM</name>
<dbReference type="AlphaFoldDB" id="A0A0D0BP54"/>
<gene>
    <name evidence="1" type="ORF">PAXRUDRAFT_603973</name>
</gene>
<proteinExistence type="predicted"/>
<dbReference type="HOGENOM" id="CLU_2413946_0_0_1"/>